<dbReference type="RefSeq" id="WP_162668133.1">
    <property type="nucleotide sequence ID" value="NZ_LR593886.1"/>
</dbReference>
<evidence type="ECO:0000313" key="3">
    <source>
        <dbReference type="Proteomes" id="UP000464178"/>
    </source>
</evidence>
<gene>
    <name evidence="2" type="ORF">SOIL9_43140</name>
</gene>
<dbReference type="EMBL" id="LR593886">
    <property type="protein sequence ID" value="VTR93400.1"/>
    <property type="molecule type" value="Genomic_DNA"/>
</dbReference>
<dbReference type="AlphaFoldDB" id="A0A6P2D1Y2"/>
<dbReference type="KEGG" id="gms:SOIL9_43140"/>
<sequence>MAAESTIWHATIHSTLPGAMVRNGRMGRPQVLAPLLHEQILARADRRHAPGRCRPAPSSGSIAGQPGEVRQAVDAALLAGFRHS</sequence>
<accession>A0A6P2D1Y2</accession>
<organism evidence="2 3">
    <name type="scientific">Gemmata massiliana</name>
    <dbReference type="NCBI Taxonomy" id="1210884"/>
    <lineage>
        <taxon>Bacteria</taxon>
        <taxon>Pseudomonadati</taxon>
        <taxon>Planctomycetota</taxon>
        <taxon>Planctomycetia</taxon>
        <taxon>Gemmatales</taxon>
        <taxon>Gemmataceae</taxon>
        <taxon>Gemmata</taxon>
    </lineage>
</organism>
<reference evidence="2 3" key="1">
    <citation type="submission" date="2019-05" db="EMBL/GenBank/DDBJ databases">
        <authorList>
            <consortium name="Science for Life Laboratories"/>
        </authorList>
    </citation>
    <scope>NUCLEOTIDE SEQUENCE [LARGE SCALE GENOMIC DNA]</scope>
    <source>
        <strain evidence="2">Soil9</strain>
    </source>
</reference>
<evidence type="ECO:0000313" key="2">
    <source>
        <dbReference type="EMBL" id="VTR93400.1"/>
    </source>
</evidence>
<keyword evidence="3" id="KW-1185">Reference proteome</keyword>
<feature type="region of interest" description="Disordered" evidence="1">
    <location>
        <begin position="46"/>
        <end position="67"/>
    </location>
</feature>
<protein>
    <submittedName>
        <fullName evidence="2">Uncharacterized protein</fullName>
    </submittedName>
</protein>
<name>A0A6P2D1Y2_9BACT</name>
<evidence type="ECO:0000256" key="1">
    <source>
        <dbReference type="SAM" id="MobiDB-lite"/>
    </source>
</evidence>
<proteinExistence type="predicted"/>
<dbReference type="Proteomes" id="UP000464178">
    <property type="component" value="Chromosome"/>
</dbReference>